<evidence type="ECO:0000259" key="7">
    <source>
        <dbReference type="SMART" id="SM00479"/>
    </source>
</evidence>
<evidence type="ECO:0000313" key="9">
    <source>
        <dbReference type="Proteomes" id="UP001310594"/>
    </source>
</evidence>
<evidence type="ECO:0000256" key="1">
    <source>
        <dbReference type="ARBA" id="ARBA00022552"/>
    </source>
</evidence>
<dbReference type="PANTHER" id="PTHR12801:SF45">
    <property type="entry name" value="RNA EXONUCLEASE 4"/>
    <property type="match status" value="1"/>
</dbReference>
<evidence type="ECO:0000256" key="6">
    <source>
        <dbReference type="SAM" id="MobiDB-lite"/>
    </source>
</evidence>
<comment type="function">
    <text evidence="5">Exoribonuclease involved in ribosome biosynthesis. Involved in the processing of ITS1, the internal transcribed spacer localized between the 18S and 5.8S rRNAs.</text>
</comment>
<dbReference type="InterPro" id="IPR036397">
    <property type="entry name" value="RNaseH_sf"/>
</dbReference>
<dbReference type="AlphaFoldDB" id="A0AAN7W3Q2"/>
<sequence length="463" mass="50695">MDNKLPTFRSVRIAPNEFGYTDEQGKLRINFDAFDVSGSTRAHQIVPRWDLITPIIAFDIEFQLVFIEATGKHRSRIGRISIVNYWGQVIYDVFAYFDEEPGMQKRLPPKRLRLGVYKADVQLKNGARHIDEVEANVKEIVQGAEILVGHAIANDIRACSPGLVDGIQIRDTQFHEPYRVYGKLPKREPKLSVLSVEVLGIPIQMSEHASDEDGATTVALYRHDEAAIEAAQGGSGKYYSGKEIQGGDEEIFEFDESELEDASDEVFHDLVKAVEEAQKMPLSASGCFWQQGPQSLKAVVTSNTTQPKQGPRSDSMSSGSSGLSNESNCSSATVLSTAASTEPEISSPDIAAGSSASNKEVKTTQQNPFLLANYPAKDQQNSNNTDAETNVVAKTEPSNTIIPGKVQSTSVPALDVPTHQKQASTFWSKLNERSTGGQTAAPATVHDEAKKMTTKKKLVPLRR</sequence>
<feature type="compositionally biased region" description="Polar residues" evidence="6">
    <location>
        <begin position="354"/>
        <end position="363"/>
    </location>
</feature>
<evidence type="ECO:0000256" key="3">
    <source>
        <dbReference type="ARBA" id="ARBA00022801"/>
    </source>
</evidence>
<keyword evidence="4" id="KW-0269">Exonuclease</keyword>
<protein>
    <recommendedName>
        <fullName evidence="7">Exonuclease domain-containing protein</fullName>
    </recommendedName>
</protein>
<dbReference type="GO" id="GO:0005634">
    <property type="term" value="C:nucleus"/>
    <property type="evidence" value="ECO:0007669"/>
    <property type="project" value="TreeGrafter"/>
</dbReference>
<dbReference type="InterPro" id="IPR012337">
    <property type="entry name" value="RNaseH-like_sf"/>
</dbReference>
<proteinExistence type="predicted"/>
<feature type="domain" description="Exonuclease" evidence="7">
    <location>
        <begin position="63"/>
        <end position="230"/>
    </location>
</feature>
<evidence type="ECO:0000256" key="4">
    <source>
        <dbReference type="ARBA" id="ARBA00022839"/>
    </source>
</evidence>
<keyword evidence="2" id="KW-0540">Nuclease</keyword>
<dbReference type="GO" id="GO:0000027">
    <property type="term" value="P:ribosomal large subunit assembly"/>
    <property type="evidence" value="ECO:0007669"/>
    <property type="project" value="TreeGrafter"/>
</dbReference>
<evidence type="ECO:0000313" key="8">
    <source>
        <dbReference type="EMBL" id="KAK5694912.1"/>
    </source>
</evidence>
<evidence type="ECO:0000256" key="2">
    <source>
        <dbReference type="ARBA" id="ARBA00022722"/>
    </source>
</evidence>
<feature type="compositionally biased region" description="Basic residues" evidence="6">
    <location>
        <begin position="452"/>
        <end position="463"/>
    </location>
</feature>
<comment type="caution">
    <text evidence="8">The sequence shown here is derived from an EMBL/GenBank/DDBJ whole genome shotgun (WGS) entry which is preliminary data.</text>
</comment>
<dbReference type="InterPro" id="IPR047021">
    <property type="entry name" value="REXO1/3/4-like"/>
</dbReference>
<accession>A0AAN7W3Q2</accession>
<dbReference type="PANTHER" id="PTHR12801">
    <property type="entry name" value="RNA EXONUCLEASE REXO1 / RECO3 FAMILY MEMBER-RELATED"/>
    <property type="match status" value="1"/>
</dbReference>
<feature type="region of interest" description="Disordered" evidence="6">
    <location>
        <begin position="300"/>
        <end position="363"/>
    </location>
</feature>
<reference evidence="8" key="1">
    <citation type="submission" date="2023-08" db="EMBL/GenBank/DDBJ databases">
        <title>Black Yeasts Isolated from many extreme environments.</title>
        <authorList>
            <person name="Coleine C."/>
            <person name="Stajich J.E."/>
            <person name="Selbmann L."/>
        </authorList>
    </citation>
    <scope>NUCLEOTIDE SEQUENCE</scope>
    <source>
        <strain evidence="8">CCFEE 5810</strain>
    </source>
</reference>
<dbReference type="Proteomes" id="UP001310594">
    <property type="component" value="Unassembled WGS sequence"/>
</dbReference>
<dbReference type="InterPro" id="IPR013520">
    <property type="entry name" value="Ribonucl_H"/>
</dbReference>
<dbReference type="GO" id="GO:0004527">
    <property type="term" value="F:exonuclease activity"/>
    <property type="evidence" value="ECO:0007669"/>
    <property type="project" value="UniProtKB-KW"/>
</dbReference>
<feature type="compositionally biased region" description="Low complexity" evidence="6">
    <location>
        <begin position="313"/>
        <end position="341"/>
    </location>
</feature>
<dbReference type="Gene3D" id="3.30.420.10">
    <property type="entry name" value="Ribonuclease H-like superfamily/Ribonuclease H"/>
    <property type="match status" value="1"/>
</dbReference>
<dbReference type="EMBL" id="JAVRQU010000015">
    <property type="protein sequence ID" value="KAK5694912.1"/>
    <property type="molecule type" value="Genomic_DNA"/>
</dbReference>
<dbReference type="GO" id="GO:0003676">
    <property type="term" value="F:nucleic acid binding"/>
    <property type="evidence" value="ECO:0007669"/>
    <property type="project" value="InterPro"/>
</dbReference>
<keyword evidence="1" id="KW-0698">rRNA processing</keyword>
<organism evidence="8 9">
    <name type="scientific">Elasticomyces elasticus</name>
    <dbReference type="NCBI Taxonomy" id="574655"/>
    <lineage>
        <taxon>Eukaryota</taxon>
        <taxon>Fungi</taxon>
        <taxon>Dikarya</taxon>
        <taxon>Ascomycota</taxon>
        <taxon>Pezizomycotina</taxon>
        <taxon>Dothideomycetes</taxon>
        <taxon>Dothideomycetidae</taxon>
        <taxon>Mycosphaerellales</taxon>
        <taxon>Teratosphaeriaceae</taxon>
        <taxon>Elasticomyces</taxon>
    </lineage>
</organism>
<dbReference type="GO" id="GO:0006364">
    <property type="term" value="P:rRNA processing"/>
    <property type="evidence" value="ECO:0007669"/>
    <property type="project" value="UniProtKB-KW"/>
</dbReference>
<evidence type="ECO:0000256" key="5">
    <source>
        <dbReference type="ARBA" id="ARBA00025599"/>
    </source>
</evidence>
<gene>
    <name evidence="8" type="ORF">LTR97_009503</name>
</gene>
<keyword evidence="3" id="KW-0378">Hydrolase</keyword>
<name>A0AAN7W3Q2_9PEZI</name>
<dbReference type="SUPFAM" id="SSF53098">
    <property type="entry name" value="Ribonuclease H-like"/>
    <property type="match status" value="1"/>
</dbReference>
<feature type="region of interest" description="Disordered" evidence="6">
    <location>
        <begin position="432"/>
        <end position="463"/>
    </location>
</feature>
<dbReference type="SMART" id="SM00479">
    <property type="entry name" value="EXOIII"/>
    <property type="match status" value="1"/>
</dbReference>